<evidence type="ECO:0000313" key="3">
    <source>
        <dbReference type="Proteomes" id="UP000559182"/>
    </source>
</evidence>
<reference evidence="2 3" key="1">
    <citation type="submission" date="2020-08" db="EMBL/GenBank/DDBJ databases">
        <title>Sequencing the genomes of 1000 actinobacteria strains.</title>
        <authorList>
            <person name="Klenk H.-P."/>
        </authorList>
    </citation>
    <scope>NUCLEOTIDE SEQUENCE [LARGE SCALE GENOMIC DNA]</scope>
    <source>
        <strain evidence="2 3">DSM 105369</strain>
    </source>
</reference>
<name>A0A839N541_9MICO</name>
<dbReference type="Proteomes" id="UP000559182">
    <property type="component" value="Unassembled WGS sequence"/>
</dbReference>
<evidence type="ECO:0000313" key="2">
    <source>
        <dbReference type="EMBL" id="MBB2891143.1"/>
    </source>
</evidence>
<organism evidence="2 3">
    <name type="scientific">Flexivirga oryzae</name>
    <dbReference type="NCBI Taxonomy" id="1794944"/>
    <lineage>
        <taxon>Bacteria</taxon>
        <taxon>Bacillati</taxon>
        <taxon>Actinomycetota</taxon>
        <taxon>Actinomycetes</taxon>
        <taxon>Micrococcales</taxon>
        <taxon>Dermacoccaceae</taxon>
        <taxon>Flexivirga</taxon>
    </lineage>
</organism>
<feature type="compositionally biased region" description="Basic and acidic residues" evidence="1">
    <location>
        <begin position="36"/>
        <end position="50"/>
    </location>
</feature>
<dbReference type="EMBL" id="JACHVQ010000001">
    <property type="protein sequence ID" value="MBB2891143.1"/>
    <property type="molecule type" value="Genomic_DNA"/>
</dbReference>
<feature type="region of interest" description="Disordered" evidence="1">
    <location>
        <begin position="36"/>
        <end position="60"/>
    </location>
</feature>
<keyword evidence="3" id="KW-1185">Reference proteome</keyword>
<dbReference type="AlphaFoldDB" id="A0A839N541"/>
<proteinExistence type="predicted"/>
<comment type="caution">
    <text evidence="2">The sequence shown here is derived from an EMBL/GenBank/DDBJ whole genome shotgun (WGS) entry which is preliminary data.</text>
</comment>
<sequence length="60" mass="6417">MLGHKSATMTLDVYAGLFADGLDDLAARLGASARANEDQLRTEAAERASREQPVSELRAV</sequence>
<protein>
    <recommendedName>
        <fullName evidence="4">Integrase</fullName>
    </recommendedName>
</protein>
<gene>
    <name evidence="2" type="ORF">FHU39_001127</name>
</gene>
<evidence type="ECO:0000256" key="1">
    <source>
        <dbReference type="SAM" id="MobiDB-lite"/>
    </source>
</evidence>
<accession>A0A839N541</accession>
<evidence type="ECO:0008006" key="4">
    <source>
        <dbReference type="Google" id="ProtNLM"/>
    </source>
</evidence>